<comment type="caution">
    <text evidence="8">The sequence shown here is derived from an EMBL/GenBank/DDBJ whole genome shotgun (WGS) entry which is preliminary data.</text>
</comment>
<evidence type="ECO:0000256" key="3">
    <source>
        <dbReference type="ARBA" id="ARBA00022989"/>
    </source>
</evidence>
<keyword evidence="11" id="KW-1185">Reference proteome</keyword>
<dbReference type="Proteomes" id="UP000294668">
    <property type="component" value="Unassembled WGS sequence"/>
</dbReference>
<dbReference type="RefSeq" id="WP_057962824.1">
    <property type="nucleotide sequence ID" value="NZ_BAAAXO010000068.1"/>
</dbReference>
<keyword evidence="2 6" id="KW-0812">Transmembrane</keyword>
<feature type="transmembrane region" description="Helical" evidence="6">
    <location>
        <begin position="564"/>
        <end position="586"/>
    </location>
</feature>
<feature type="coiled-coil region" evidence="5">
    <location>
        <begin position="346"/>
        <end position="380"/>
    </location>
</feature>
<dbReference type="GO" id="GO:0140359">
    <property type="term" value="F:ABC-type transporter activity"/>
    <property type="evidence" value="ECO:0007669"/>
    <property type="project" value="InterPro"/>
</dbReference>
<feature type="domain" description="ABC-2 type transporter transmembrane" evidence="7">
    <location>
        <begin position="526"/>
        <end position="668"/>
    </location>
</feature>
<keyword evidence="5" id="KW-0175">Coiled coil</keyword>
<evidence type="ECO:0000256" key="2">
    <source>
        <dbReference type="ARBA" id="ARBA00022692"/>
    </source>
</evidence>
<dbReference type="InterPro" id="IPR017501">
    <property type="entry name" value="Phage_infect_YhgE_C"/>
</dbReference>
<accession>A0A224VJ84</accession>
<feature type="transmembrane region" description="Helical" evidence="6">
    <location>
        <begin position="592"/>
        <end position="612"/>
    </location>
</feature>
<sequence length="722" mass="79415">MFKNIKLIYQRDIKAIFKYKAALLTITALCVLPCLYTLVNVKAIWNPYTSQEVSKIPVAVVNNDQGTTVQGKQMNLGNQIIAQLKHNNQIGWRFVDSKTAQKKDRAGKYYAEIRIPQNFSADLGSMVTDNPKKAHIDYIADTKASPMSYKITEAASKTLLNTIKKQFIYQVNSTIFSYLNVAGKKAGDNQSEILNLKDLIINLGDSMELATNTLGDISEATSGLAMVFSELKPVVAASSDVNINQAVGMSNQRLIKSVNHSVNQSFSNVQTSLNSIQSDATRLRTLTSQLNKLTTPATRNQASGLAGQILSQIKLLQGQITPLISYLQTINQSRRLTGVTSLIQQLNDVNNLLASQLRQISELSNNLNSGRAANSSLQNKIASQSYSVAASLNRSLSDYNRDVKSELNGIQRNLLSASNRASRILNNVNDIRSLNEKSLDTIISGNQLVSSSTGNLENQLLQYRGLILQASNQLKLTSDNNIADIISILQNNPKLMGNALAQPFNVKNENIYRVPSFGEAFAPTYMALSIWVGCAMLVAVLHTSAPKYHRFKNLRPREEYIGKLLLFNTLSMIQTMVIVLSTVFILRVHVESLFLMVMIGVVSSLTFSVIVYTMASVFGNLGKALAVMMVAFQLAGSGAIYPIQLNPLFMRIIQPIFPFSYSVSGFREAVGGPNVGTVVLDFFVLICMLIGGLIIGLFMKDFFKRVTARLLNDFTKSGIGQP</sequence>
<evidence type="ECO:0000256" key="6">
    <source>
        <dbReference type="SAM" id="Phobius"/>
    </source>
</evidence>
<dbReference type="EMBL" id="PUFL01000003">
    <property type="protein sequence ID" value="TDG95100.1"/>
    <property type="molecule type" value="Genomic_DNA"/>
</dbReference>
<reference evidence="9 11" key="2">
    <citation type="journal article" date="2019" name="Appl. Microbiol. Biotechnol.">
        <title>Uncovering carbohydrate metabolism through a genotype-phenotype association study of 56 lactic acid bacteria genomes.</title>
        <authorList>
            <person name="Buron-Moles G."/>
            <person name="Chailyan A."/>
            <person name="Dolejs I."/>
            <person name="Forster J."/>
            <person name="Miks M.H."/>
        </authorList>
    </citation>
    <scope>NUCLEOTIDE SEQUENCE [LARGE SCALE GENOMIC DNA]</scope>
    <source>
        <strain evidence="9 11">DSM 10551</strain>
    </source>
</reference>
<name>A0A224VJ84_9LACO</name>
<comment type="subcellular location">
    <subcellularLocation>
        <location evidence="1">Membrane</location>
        <topology evidence="1">Multi-pass membrane protein</topology>
    </subcellularLocation>
</comment>
<proteinExistence type="predicted"/>
<dbReference type="GO" id="GO:0016020">
    <property type="term" value="C:membrane"/>
    <property type="evidence" value="ECO:0007669"/>
    <property type="project" value="UniProtKB-SubCell"/>
</dbReference>
<dbReference type="Pfam" id="PF01061">
    <property type="entry name" value="ABC2_membrane"/>
    <property type="match status" value="1"/>
</dbReference>
<feature type="transmembrane region" description="Helical" evidence="6">
    <location>
        <begin position="678"/>
        <end position="699"/>
    </location>
</feature>
<dbReference type="InterPro" id="IPR013525">
    <property type="entry name" value="ABC2_TM"/>
</dbReference>
<dbReference type="InterPro" id="IPR051328">
    <property type="entry name" value="T7SS_ABC-Transporter"/>
</dbReference>
<dbReference type="OrthoDB" id="9811483at2"/>
<evidence type="ECO:0000313" key="8">
    <source>
        <dbReference type="EMBL" id="GAW73193.1"/>
    </source>
</evidence>
<dbReference type="AlphaFoldDB" id="A0A224VJ84"/>
<dbReference type="NCBIfam" id="TIGR03062">
    <property type="entry name" value="pip_yhgE_Cterm"/>
    <property type="match status" value="1"/>
</dbReference>
<feature type="transmembrane region" description="Helical" evidence="6">
    <location>
        <begin position="624"/>
        <end position="643"/>
    </location>
</feature>
<evidence type="ECO:0000313" key="9">
    <source>
        <dbReference type="EMBL" id="TDG95100.1"/>
    </source>
</evidence>
<evidence type="ECO:0000256" key="1">
    <source>
        <dbReference type="ARBA" id="ARBA00004141"/>
    </source>
</evidence>
<evidence type="ECO:0000313" key="10">
    <source>
        <dbReference type="Proteomes" id="UP000214739"/>
    </source>
</evidence>
<organism evidence="8 10">
    <name type="scientific">Lentilactobacillus parakefiri</name>
    <dbReference type="NCBI Taxonomy" id="152332"/>
    <lineage>
        <taxon>Bacteria</taxon>
        <taxon>Bacillati</taxon>
        <taxon>Bacillota</taxon>
        <taxon>Bacilli</taxon>
        <taxon>Lactobacillales</taxon>
        <taxon>Lactobacillaceae</taxon>
        <taxon>Lentilactobacillus</taxon>
    </lineage>
</organism>
<protein>
    <submittedName>
        <fullName evidence="8">Phage infection protein</fullName>
    </submittedName>
</protein>
<dbReference type="EMBL" id="BDGB01000150">
    <property type="protein sequence ID" value="GAW73193.1"/>
    <property type="molecule type" value="Genomic_DNA"/>
</dbReference>
<feature type="transmembrane region" description="Helical" evidence="6">
    <location>
        <begin position="525"/>
        <end position="543"/>
    </location>
</feature>
<evidence type="ECO:0000313" key="11">
    <source>
        <dbReference type="Proteomes" id="UP000294668"/>
    </source>
</evidence>
<keyword evidence="3 6" id="KW-1133">Transmembrane helix</keyword>
<dbReference type="PANTHER" id="PTHR43077:SF10">
    <property type="entry name" value="TRANSPORT PERMEASE PROTEIN"/>
    <property type="match status" value="1"/>
</dbReference>
<reference evidence="8 10" key="1">
    <citation type="journal article" date="2017" name="Biosci Microbiota Food Health">
        <title>Genomic characterization reconfirms the taxonomic status of Lactobacillus parakefiri.</title>
        <authorList>
            <person name="Tanizawa Y."/>
            <person name="Kobayashi H."/>
            <person name="Kaminuma E."/>
            <person name="Sakamoto M."/>
            <person name="Ohkuma M."/>
            <person name="Nakamura Y."/>
            <person name="Arita M."/>
            <person name="Tohno M."/>
        </authorList>
    </citation>
    <scope>NUCLEOTIDE SEQUENCE [LARGE SCALE GENOMIC DNA]</scope>
    <source>
        <strain evidence="8 10">JCM 8573</strain>
    </source>
</reference>
<evidence type="ECO:0000256" key="5">
    <source>
        <dbReference type="SAM" id="Coils"/>
    </source>
</evidence>
<dbReference type="Gene3D" id="3.40.1710.10">
    <property type="entry name" value="abc type-2 transporter like domain"/>
    <property type="match status" value="1"/>
</dbReference>
<dbReference type="NCBIfam" id="TIGR03061">
    <property type="entry name" value="pip_yhgE_Nterm"/>
    <property type="match status" value="1"/>
</dbReference>
<dbReference type="PANTHER" id="PTHR43077">
    <property type="entry name" value="TRANSPORT PERMEASE YVFS-RELATED"/>
    <property type="match status" value="1"/>
</dbReference>
<dbReference type="InterPro" id="IPR017500">
    <property type="entry name" value="Phage_infect_YhgE_N"/>
</dbReference>
<evidence type="ECO:0000256" key="4">
    <source>
        <dbReference type="ARBA" id="ARBA00023136"/>
    </source>
</evidence>
<gene>
    <name evidence="9" type="ORF">C5L28_002620</name>
    <name evidence="8" type="ORF">LPKJCM_02335</name>
</gene>
<evidence type="ECO:0000259" key="7">
    <source>
        <dbReference type="Pfam" id="PF01061"/>
    </source>
</evidence>
<reference evidence="9" key="3">
    <citation type="submission" date="2019-02" db="EMBL/GenBank/DDBJ databases">
        <authorList>
            <person name="Buron G."/>
            <person name="Chaylann A."/>
            <person name="Dolejs I."/>
            <person name="Forster J."/>
            <person name="Miks M.H."/>
        </authorList>
    </citation>
    <scope>NUCLEOTIDE SEQUENCE</scope>
    <source>
        <strain evidence="9">DSM 10551</strain>
    </source>
</reference>
<dbReference type="Proteomes" id="UP000214739">
    <property type="component" value="Unassembled WGS sequence"/>
</dbReference>
<keyword evidence="4 6" id="KW-0472">Membrane</keyword>
<feature type="transmembrane region" description="Helical" evidence="6">
    <location>
        <begin position="21"/>
        <end position="39"/>
    </location>
</feature>